<keyword evidence="3" id="KW-1185">Reference proteome</keyword>
<dbReference type="EMBL" id="JAVKGT010000012">
    <property type="protein sequence ID" value="MDR5711697.1"/>
    <property type="molecule type" value="Genomic_DNA"/>
</dbReference>
<dbReference type="Proteomes" id="UP001260872">
    <property type="component" value="Unassembled WGS sequence"/>
</dbReference>
<protein>
    <recommendedName>
        <fullName evidence="4">DUF222 domain-containing protein</fullName>
    </recommendedName>
</protein>
<comment type="caution">
    <text evidence="2">The sequence shown here is derived from an EMBL/GenBank/DDBJ whole genome shotgun (WGS) entry which is preliminary data.</text>
</comment>
<evidence type="ECO:0000313" key="3">
    <source>
        <dbReference type="Proteomes" id="UP001260872"/>
    </source>
</evidence>
<gene>
    <name evidence="2" type="ORF">RH857_06060</name>
</gene>
<dbReference type="RefSeq" id="WP_310537079.1">
    <property type="nucleotide sequence ID" value="NZ_BAAAOC010000023.1"/>
</dbReference>
<sequence length="177" mass="19163">MSQIQDLPSTDDAGVILSALTAHLEHLRAAEEGHRRAARALHAHPEVLRRAQDAIALTAAHRARAAAYGQRGAFVQQLAEFPAAGLRALAGTDVNALQVPAHIGAAAVPQELRERAARRARAAAMSRGTLPRPPHRAHGRAEDPSGRMKAPEAKPSWRRRSFFDVIYGRPQEHAQDA</sequence>
<feature type="region of interest" description="Disordered" evidence="1">
    <location>
        <begin position="124"/>
        <end position="155"/>
    </location>
</feature>
<proteinExistence type="predicted"/>
<organism evidence="2 3">
    <name type="scientific">Nesterenkonia flava</name>
    <dbReference type="NCBI Taxonomy" id="469799"/>
    <lineage>
        <taxon>Bacteria</taxon>
        <taxon>Bacillati</taxon>
        <taxon>Actinomycetota</taxon>
        <taxon>Actinomycetes</taxon>
        <taxon>Micrococcales</taxon>
        <taxon>Micrococcaceae</taxon>
        <taxon>Nesterenkonia</taxon>
    </lineage>
</organism>
<accession>A0ABU1FTY0</accession>
<evidence type="ECO:0008006" key="4">
    <source>
        <dbReference type="Google" id="ProtNLM"/>
    </source>
</evidence>
<evidence type="ECO:0000313" key="2">
    <source>
        <dbReference type="EMBL" id="MDR5711697.1"/>
    </source>
</evidence>
<name>A0ABU1FTY0_9MICC</name>
<feature type="compositionally biased region" description="Basic and acidic residues" evidence="1">
    <location>
        <begin position="139"/>
        <end position="152"/>
    </location>
</feature>
<reference evidence="3" key="1">
    <citation type="submission" date="2023-07" db="EMBL/GenBank/DDBJ databases">
        <title>Description of three actinobacteria isolated from air of manufacturing shop in a pharmaceutical factory.</title>
        <authorList>
            <person name="Zhang D.-F."/>
        </authorList>
    </citation>
    <scope>NUCLEOTIDE SEQUENCE [LARGE SCALE GENOMIC DNA]</scope>
    <source>
        <strain evidence="3">CCTCC AB 207010</strain>
    </source>
</reference>
<evidence type="ECO:0000256" key="1">
    <source>
        <dbReference type="SAM" id="MobiDB-lite"/>
    </source>
</evidence>